<dbReference type="InterPro" id="IPR055774">
    <property type="entry name" value="DUF7350"/>
</dbReference>
<dbReference type="AlphaFoldDB" id="G0LJU5"/>
<dbReference type="GeneID" id="12448058"/>
<name>G0LJU5_HALWC</name>
<feature type="domain" description="DUF7350" evidence="1">
    <location>
        <begin position="237"/>
        <end position="371"/>
    </location>
</feature>
<dbReference type="InterPro" id="IPR038482">
    <property type="entry name" value="Tp34-type_sf"/>
</dbReference>
<dbReference type="Pfam" id="PF24041">
    <property type="entry name" value="DUF7350"/>
    <property type="match status" value="1"/>
</dbReference>
<dbReference type="Gene3D" id="2.60.40.2480">
    <property type="entry name" value="Periplasmic metal-binding protein Tp34-type"/>
    <property type="match status" value="1"/>
</dbReference>
<gene>
    <name evidence="2" type="ordered locus">Hqrw_3249</name>
</gene>
<dbReference type="KEGG" id="hwc:Hqrw_3249"/>
<protein>
    <recommendedName>
        <fullName evidence="1">DUF7350 domain-containing protein</fullName>
    </recommendedName>
</protein>
<dbReference type="RefSeq" id="WP_014556496.1">
    <property type="nucleotide sequence ID" value="NC_017459.1"/>
</dbReference>
<evidence type="ECO:0000259" key="1">
    <source>
        <dbReference type="Pfam" id="PF24041"/>
    </source>
</evidence>
<organism evidence="2 3">
    <name type="scientific">Haloquadratum walsbyi (strain DSM 16854 / JCM 12705 / C23)</name>
    <dbReference type="NCBI Taxonomy" id="768065"/>
    <lineage>
        <taxon>Archaea</taxon>
        <taxon>Methanobacteriati</taxon>
        <taxon>Methanobacteriota</taxon>
        <taxon>Stenosarchaea group</taxon>
        <taxon>Halobacteria</taxon>
        <taxon>Halobacteriales</taxon>
        <taxon>Haloferacaceae</taxon>
        <taxon>Haloquadratum</taxon>
    </lineage>
</organism>
<accession>G0LJU5</accession>
<dbReference type="EMBL" id="FR746099">
    <property type="protein sequence ID" value="CCC41029.1"/>
    <property type="molecule type" value="Genomic_DNA"/>
</dbReference>
<dbReference type="OrthoDB" id="156174at2157"/>
<evidence type="ECO:0000313" key="3">
    <source>
        <dbReference type="Proteomes" id="UP000007954"/>
    </source>
</evidence>
<proteinExistence type="predicted"/>
<dbReference type="Proteomes" id="UP000007954">
    <property type="component" value="Chromosome"/>
</dbReference>
<evidence type="ECO:0000313" key="2">
    <source>
        <dbReference type="EMBL" id="CCC41029.1"/>
    </source>
</evidence>
<reference evidence="2 3" key="1">
    <citation type="journal article" date="2011" name="PLoS ONE">
        <title>Haloquadratum walsbyi: limited diversity in a global pond.</title>
        <authorList>
            <person name="Dyall-Smith M."/>
            <person name="Pfeiffer F."/>
            <person name="Klee K."/>
            <person name="Palm P."/>
            <person name="Gross K."/>
            <person name="Schuster S.C."/>
            <person name="Rampp M."/>
            <person name="Oesterhelt D."/>
        </authorList>
    </citation>
    <scope>NUCLEOTIDE SEQUENCE [LARGE SCALE GENOMIC DNA]</scope>
    <source>
        <strain evidence="3">DSM 16854 / JCM 12705 / C23</strain>
    </source>
</reference>
<sequence length="375" mass="41224">MPSSLSATRRGLLASTASLALASSAGCLQQIGFERKSAWRDPPLVSDRPDGVYIPAITEGMNMYGRTTAGRYGVALMYSYPHRFWTLAGQKKQKTPVKPDDDIHLMASLWDTKTKQPLPIDSGVTISIRRDGELITQEVAYPMISQQMGLHYGSNYSLDGEGEYSADVTIGGMSLRRTGSFTNAFGSVKTATFPFTFRTDEIYDISIGQPKNGGTSGAIDPVSMNGVPTGRTSLIDTIPDHHIGTRVADDAHFDVFIMTDTEINRQSNNNPDTPYLAVSARTPYNNIILPMMQIDTTISQHDESIATKTLTRTLDPTLGYHYGTSIPAFIHQSNTMSNEFTLEITTAIPPQIARHDGYETAFMNMNPVSLTFQMR</sequence>
<dbReference type="HOGENOM" id="CLU_043006_0_0_2"/>